<protein>
    <submittedName>
        <fullName evidence="2">Uncharacterized protein</fullName>
    </submittedName>
</protein>
<dbReference type="EMBL" id="CM003604">
    <property type="protein sequence ID" value="KYP73135.1"/>
    <property type="molecule type" value="Genomic_DNA"/>
</dbReference>
<organism evidence="2 3">
    <name type="scientific">Cajanus cajan</name>
    <name type="common">Pigeon pea</name>
    <name type="synonym">Cajanus indicus</name>
    <dbReference type="NCBI Taxonomy" id="3821"/>
    <lineage>
        <taxon>Eukaryota</taxon>
        <taxon>Viridiplantae</taxon>
        <taxon>Streptophyta</taxon>
        <taxon>Embryophyta</taxon>
        <taxon>Tracheophyta</taxon>
        <taxon>Spermatophyta</taxon>
        <taxon>Magnoliopsida</taxon>
        <taxon>eudicotyledons</taxon>
        <taxon>Gunneridae</taxon>
        <taxon>Pentapetalae</taxon>
        <taxon>rosids</taxon>
        <taxon>fabids</taxon>
        <taxon>Fabales</taxon>
        <taxon>Fabaceae</taxon>
        <taxon>Papilionoideae</taxon>
        <taxon>50 kb inversion clade</taxon>
        <taxon>NPAAA clade</taxon>
        <taxon>indigoferoid/millettioid clade</taxon>
        <taxon>Phaseoleae</taxon>
        <taxon>Cajanus</taxon>
    </lineage>
</organism>
<dbReference type="PANTHER" id="PTHR46932">
    <property type="entry name" value="HEAVY METAL-ASSOCIATED ISOPRENYLATED PLANT PROTEIN 47"/>
    <property type="match status" value="1"/>
</dbReference>
<gene>
    <name evidence="2" type="ORF">KK1_005748</name>
</gene>
<dbReference type="InterPro" id="IPR042885">
    <property type="entry name" value="HIPP47/16"/>
</dbReference>
<dbReference type="STRING" id="3821.A0A151U1H6"/>
<feature type="region of interest" description="Disordered" evidence="1">
    <location>
        <begin position="75"/>
        <end position="100"/>
    </location>
</feature>
<evidence type="ECO:0000313" key="2">
    <source>
        <dbReference type="EMBL" id="KYP73135.1"/>
    </source>
</evidence>
<reference evidence="2 3" key="1">
    <citation type="journal article" date="2012" name="Nat. Biotechnol.">
        <title>Draft genome sequence of pigeonpea (Cajanus cajan), an orphan legume crop of resource-poor farmers.</title>
        <authorList>
            <person name="Varshney R.K."/>
            <person name="Chen W."/>
            <person name="Li Y."/>
            <person name="Bharti A.K."/>
            <person name="Saxena R.K."/>
            <person name="Schlueter J.A."/>
            <person name="Donoghue M.T."/>
            <person name="Azam S."/>
            <person name="Fan G."/>
            <person name="Whaley A.M."/>
            <person name="Farmer A.D."/>
            <person name="Sheridan J."/>
            <person name="Iwata A."/>
            <person name="Tuteja R."/>
            <person name="Penmetsa R.V."/>
            <person name="Wu W."/>
            <person name="Upadhyaya H.D."/>
            <person name="Yang S.P."/>
            <person name="Shah T."/>
            <person name="Saxena K.B."/>
            <person name="Michael T."/>
            <person name="McCombie W.R."/>
            <person name="Yang B."/>
            <person name="Zhang G."/>
            <person name="Yang H."/>
            <person name="Wang J."/>
            <person name="Spillane C."/>
            <person name="Cook D.R."/>
            <person name="May G.D."/>
            <person name="Xu X."/>
            <person name="Jackson S.A."/>
        </authorList>
    </citation>
    <scope>NUCLEOTIDE SEQUENCE [LARGE SCALE GENOMIC DNA]</scope>
    <source>
        <strain evidence="3">cv. Asha</strain>
    </source>
</reference>
<dbReference type="Proteomes" id="UP000075243">
    <property type="component" value="Chromosome 2"/>
</dbReference>
<dbReference type="Gene3D" id="3.30.70.100">
    <property type="match status" value="1"/>
</dbReference>
<evidence type="ECO:0000313" key="3">
    <source>
        <dbReference type="Proteomes" id="UP000075243"/>
    </source>
</evidence>
<dbReference type="PANTHER" id="PTHR46932:SF12">
    <property type="entry name" value="HEAVY METAL-ASSOCIATED ISOPRENYLATED PLANT PROTEIN 47"/>
    <property type="match status" value="1"/>
</dbReference>
<dbReference type="Gramene" id="C.cajan_05608.t">
    <property type="protein sequence ID" value="C.cajan_05608.t"/>
    <property type="gene ID" value="C.cajan_05608"/>
</dbReference>
<evidence type="ECO:0000256" key="1">
    <source>
        <dbReference type="SAM" id="MobiDB-lite"/>
    </source>
</evidence>
<proteinExistence type="predicted"/>
<name>A0A151U1H6_CAJCA</name>
<dbReference type="OMA" id="IEIDTEC"/>
<sequence length="133" mass="14760">MQRIVIKVDVKSEKCRSKALKIAAVCRGVLSLSLEGESSDHVVVVGIGIDAVCLTNKMRKKFRYATLLSVEDIVEEGAEEGDQDGEEEMTPKENSPLHHFHNSLPRPIPTYLPPSPIYLHVVDDSFQNTCSIL</sequence>
<keyword evidence="3" id="KW-1185">Reference proteome</keyword>
<dbReference type="AlphaFoldDB" id="A0A151U1H6"/>
<accession>A0A151U1H6</accession>
<feature type="compositionally biased region" description="Acidic residues" evidence="1">
    <location>
        <begin position="75"/>
        <end position="88"/>
    </location>
</feature>